<evidence type="ECO:0000313" key="2">
    <source>
        <dbReference type="EMBL" id="CAF1446857.1"/>
    </source>
</evidence>
<protein>
    <submittedName>
        <fullName evidence="2">Uncharacterized protein</fullName>
    </submittedName>
</protein>
<comment type="caution">
    <text evidence="2">The sequence shown here is derived from an EMBL/GenBank/DDBJ whole genome shotgun (WGS) entry which is preliminary data.</text>
</comment>
<accession>A0A815PB94</accession>
<evidence type="ECO:0000313" key="1">
    <source>
        <dbReference type="EMBL" id="CAF1221457.1"/>
    </source>
</evidence>
<dbReference type="Proteomes" id="UP000681722">
    <property type="component" value="Unassembled WGS sequence"/>
</dbReference>
<dbReference type="Gene3D" id="3.40.220.10">
    <property type="entry name" value="Leucine Aminopeptidase, subunit E, domain 1"/>
    <property type="match status" value="1"/>
</dbReference>
<evidence type="ECO:0000313" key="3">
    <source>
        <dbReference type="EMBL" id="CAF4029559.1"/>
    </source>
</evidence>
<dbReference type="Proteomes" id="UP000682733">
    <property type="component" value="Unassembled WGS sequence"/>
</dbReference>
<evidence type="ECO:0000313" key="5">
    <source>
        <dbReference type="Proteomes" id="UP000663829"/>
    </source>
</evidence>
<dbReference type="AlphaFoldDB" id="A0A815PB94"/>
<dbReference type="EMBL" id="CAJOBC010084723">
    <property type="protein sequence ID" value="CAF4321274.1"/>
    <property type="molecule type" value="Genomic_DNA"/>
</dbReference>
<keyword evidence="5" id="KW-1185">Reference proteome</keyword>
<dbReference type="OrthoDB" id="6133115at2759"/>
<gene>
    <name evidence="2" type="ORF">GPM918_LOCUS34581</name>
    <name evidence="1" type="ORF">OVA965_LOCUS24937</name>
    <name evidence="4" type="ORF">SRO942_LOCUS35281</name>
    <name evidence="3" type="ORF">TMI583_LOCUS25661</name>
</gene>
<dbReference type="EMBL" id="CAJNOQ010019279">
    <property type="protein sequence ID" value="CAF1446857.1"/>
    <property type="molecule type" value="Genomic_DNA"/>
</dbReference>
<name>A0A815PB94_9BILA</name>
<dbReference type="SUPFAM" id="SSF52949">
    <property type="entry name" value="Macro domain-like"/>
    <property type="match status" value="1"/>
</dbReference>
<proteinExistence type="predicted"/>
<reference evidence="2" key="1">
    <citation type="submission" date="2021-02" db="EMBL/GenBank/DDBJ databases">
        <authorList>
            <person name="Nowell W R."/>
        </authorList>
    </citation>
    <scope>NUCLEOTIDE SEQUENCE</scope>
</reference>
<dbReference type="EMBL" id="CAJOBA010036779">
    <property type="protein sequence ID" value="CAF4029559.1"/>
    <property type="molecule type" value="Genomic_DNA"/>
</dbReference>
<organism evidence="2 5">
    <name type="scientific">Didymodactylos carnosus</name>
    <dbReference type="NCBI Taxonomy" id="1234261"/>
    <lineage>
        <taxon>Eukaryota</taxon>
        <taxon>Metazoa</taxon>
        <taxon>Spiralia</taxon>
        <taxon>Gnathifera</taxon>
        <taxon>Rotifera</taxon>
        <taxon>Eurotatoria</taxon>
        <taxon>Bdelloidea</taxon>
        <taxon>Philodinida</taxon>
        <taxon>Philodinidae</taxon>
        <taxon>Didymodactylos</taxon>
    </lineage>
</organism>
<sequence length="96" mass="10453">MDLIVVCSSSDKLKDTVLQAGGSTVLTEYQQKIKSNSGSPISVAAGQLSCKKILFVHWKPNNNDAALHRQSIHEFVSTGIQYAINENFITVAFPAM</sequence>
<dbReference type="Proteomes" id="UP000677228">
    <property type="component" value="Unassembled WGS sequence"/>
</dbReference>
<dbReference type="EMBL" id="CAJNOK010015239">
    <property type="protein sequence ID" value="CAF1221457.1"/>
    <property type="molecule type" value="Genomic_DNA"/>
</dbReference>
<evidence type="ECO:0000313" key="4">
    <source>
        <dbReference type="EMBL" id="CAF4321274.1"/>
    </source>
</evidence>
<dbReference type="Proteomes" id="UP000663829">
    <property type="component" value="Unassembled WGS sequence"/>
</dbReference>
<dbReference type="InterPro" id="IPR043472">
    <property type="entry name" value="Macro_dom-like"/>
</dbReference>